<evidence type="ECO:0000313" key="2">
    <source>
        <dbReference type="Proteomes" id="UP000193487"/>
    </source>
</evidence>
<evidence type="ECO:0000313" key="1">
    <source>
        <dbReference type="EMBL" id="ORW10580.1"/>
    </source>
</evidence>
<protein>
    <submittedName>
        <fullName evidence="1">Uncharacterized protein</fullName>
    </submittedName>
</protein>
<organism evidence="1 2">
    <name type="scientific">Mycobacterium kyorinense</name>
    <dbReference type="NCBI Taxonomy" id="487514"/>
    <lineage>
        <taxon>Bacteria</taxon>
        <taxon>Bacillati</taxon>
        <taxon>Actinomycetota</taxon>
        <taxon>Actinomycetes</taxon>
        <taxon>Mycobacteriales</taxon>
        <taxon>Mycobacteriaceae</taxon>
        <taxon>Mycobacterium</taxon>
    </lineage>
</organism>
<name>A0A1X1YHS6_9MYCO</name>
<dbReference type="AlphaFoldDB" id="A0A1X1YHS6"/>
<gene>
    <name evidence="1" type="ORF">AWC14_20000</name>
</gene>
<comment type="caution">
    <text evidence="1">The sequence shown here is derived from an EMBL/GenBank/DDBJ whole genome shotgun (WGS) entry which is preliminary data.</text>
</comment>
<sequence>MVVFNVRGRAVSAERIAAGAIAAQRLAVLLGKPVRRARAALARSLSCPAGDVEALLRARGDDAIADLIETGSAKGRHSG</sequence>
<keyword evidence="2" id="KW-1185">Reference proteome</keyword>
<reference evidence="1 2" key="1">
    <citation type="submission" date="2016-01" db="EMBL/GenBank/DDBJ databases">
        <title>The new phylogeny of the genus Mycobacterium.</title>
        <authorList>
            <person name="Tarcisio F."/>
            <person name="Conor M."/>
            <person name="Antonella G."/>
            <person name="Elisabetta G."/>
            <person name="Giulia F.S."/>
            <person name="Sara T."/>
            <person name="Anna F."/>
            <person name="Clotilde B."/>
            <person name="Roberto B."/>
            <person name="Veronica D.S."/>
            <person name="Fabio R."/>
            <person name="Monica P."/>
            <person name="Olivier J."/>
            <person name="Enrico T."/>
            <person name="Nicola S."/>
        </authorList>
    </citation>
    <scope>NUCLEOTIDE SEQUENCE [LARGE SCALE GENOMIC DNA]</scope>
    <source>
        <strain evidence="1 2">DSM 45166</strain>
    </source>
</reference>
<dbReference type="EMBL" id="LQPE01000015">
    <property type="protein sequence ID" value="ORW10580.1"/>
    <property type="molecule type" value="Genomic_DNA"/>
</dbReference>
<accession>A0A1X1YHS6</accession>
<proteinExistence type="predicted"/>
<dbReference type="Proteomes" id="UP000193487">
    <property type="component" value="Unassembled WGS sequence"/>
</dbReference>